<sequence>MNNPQAVNKNQKRRWKRKNKEVGSTSNPPQPENPNQEVHEVVMIPETVGVDIESLPEAATAATEVNTETAPTACPHSKAQLETTNEVDSTLVNPDNHQTIVVHQVQALFSSASPQTNIEHHQDAQQNPALNQRDVNSDLAPVPTIVSINPSSIFCPPNESSIVLHNNFALLEEELPIEETQNQVTKLKSLKLLKLDGLSLHDVKKSTDEDYLVWWPNIKRHFFAQGAFQEIRFKRPKVHWSKHVWNSYIHPKHAGTVWKLCSKATATDENIKKRGVTIVSKCRNCGAQEESLIHLLWECVLAKEIWNWLAGKFKFRGTFTNMKEAIKLSNFSLQHLLDLTDQELKGYNSKLSIIINGNDIIIPQPFMQCLRPLESYQTSLVILNTVITRSGAQTSKENSWPNQHSIIQGKKNQLFPSQNLSRTRTITLELLLLLGS</sequence>
<dbReference type="InterPro" id="IPR026960">
    <property type="entry name" value="RVT-Znf"/>
</dbReference>
<feature type="domain" description="Reverse transcriptase zinc-binding" evidence="2">
    <location>
        <begin position="224"/>
        <end position="306"/>
    </location>
</feature>
<dbReference type="AlphaFoldDB" id="A0A835IPG8"/>
<name>A0A835IPG8_9MAGN</name>
<evidence type="ECO:0000313" key="3">
    <source>
        <dbReference type="EMBL" id="KAF9620292.1"/>
    </source>
</evidence>
<feature type="region of interest" description="Disordered" evidence="1">
    <location>
        <begin position="1"/>
        <end position="37"/>
    </location>
</feature>
<gene>
    <name evidence="3" type="ORF">IFM89_011027</name>
</gene>
<evidence type="ECO:0000259" key="2">
    <source>
        <dbReference type="Pfam" id="PF13966"/>
    </source>
</evidence>
<dbReference type="Pfam" id="PF13966">
    <property type="entry name" value="zf-RVT"/>
    <property type="match status" value="1"/>
</dbReference>
<accession>A0A835IPG8</accession>
<keyword evidence="4" id="KW-1185">Reference proteome</keyword>
<dbReference type="Proteomes" id="UP000631114">
    <property type="component" value="Unassembled WGS sequence"/>
</dbReference>
<comment type="caution">
    <text evidence="3">The sequence shown here is derived from an EMBL/GenBank/DDBJ whole genome shotgun (WGS) entry which is preliminary data.</text>
</comment>
<dbReference type="EMBL" id="JADFTS010000002">
    <property type="protein sequence ID" value="KAF9620292.1"/>
    <property type="molecule type" value="Genomic_DNA"/>
</dbReference>
<reference evidence="3 4" key="1">
    <citation type="submission" date="2020-10" db="EMBL/GenBank/DDBJ databases">
        <title>The Coptis chinensis genome and diversification of protoberbering-type alkaloids.</title>
        <authorList>
            <person name="Wang B."/>
            <person name="Shu S."/>
            <person name="Song C."/>
            <person name="Liu Y."/>
        </authorList>
    </citation>
    <scope>NUCLEOTIDE SEQUENCE [LARGE SCALE GENOMIC DNA]</scope>
    <source>
        <strain evidence="3">HL-2020</strain>
        <tissue evidence="3">Leaf</tissue>
    </source>
</reference>
<evidence type="ECO:0000256" key="1">
    <source>
        <dbReference type="SAM" id="MobiDB-lite"/>
    </source>
</evidence>
<feature type="compositionally biased region" description="Basic residues" evidence="1">
    <location>
        <begin position="10"/>
        <end position="19"/>
    </location>
</feature>
<evidence type="ECO:0000313" key="4">
    <source>
        <dbReference type="Proteomes" id="UP000631114"/>
    </source>
</evidence>
<proteinExistence type="predicted"/>
<protein>
    <recommendedName>
        <fullName evidence="2">Reverse transcriptase zinc-binding domain-containing protein</fullName>
    </recommendedName>
</protein>
<organism evidence="3 4">
    <name type="scientific">Coptis chinensis</name>
    <dbReference type="NCBI Taxonomy" id="261450"/>
    <lineage>
        <taxon>Eukaryota</taxon>
        <taxon>Viridiplantae</taxon>
        <taxon>Streptophyta</taxon>
        <taxon>Embryophyta</taxon>
        <taxon>Tracheophyta</taxon>
        <taxon>Spermatophyta</taxon>
        <taxon>Magnoliopsida</taxon>
        <taxon>Ranunculales</taxon>
        <taxon>Ranunculaceae</taxon>
        <taxon>Coptidoideae</taxon>
        <taxon>Coptis</taxon>
    </lineage>
</organism>